<feature type="region of interest" description="Disordered" evidence="1">
    <location>
        <begin position="295"/>
        <end position="321"/>
    </location>
</feature>
<feature type="domain" description="START" evidence="2">
    <location>
        <begin position="385"/>
        <end position="579"/>
    </location>
</feature>
<dbReference type="Proteomes" id="UP000717996">
    <property type="component" value="Unassembled WGS sequence"/>
</dbReference>
<dbReference type="PROSITE" id="PS50848">
    <property type="entry name" value="START"/>
    <property type="match status" value="2"/>
</dbReference>
<comment type="caution">
    <text evidence="3">The sequence shown here is derived from an EMBL/GenBank/DDBJ whole genome shotgun (WGS) entry which is preliminary data.</text>
</comment>
<dbReference type="EMBL" id="JAANIT010000277">
    <property type="protein sequence ID" value="KAG1549530.1"/>
    <property type="molecule type" value="Genomic_DNA"/>
</dbReference>
<evidence type="ECO:0000313" key="4">
    <source>
        <dbReference type="Proteomes" id="UP000717996"/>
    </source>
</evidence>
<evidence type="ECO:0000256" key="1">
    <source>
        <dbReference type="SAM" id="MobiDB-lite"/>
    </source>
</evidence>
<dbReference type="Gene3D" id="3.30.530.20">
    <property type="match status" value="2"/>
</dbReference>
<dbReference type="InterPro" id="IPR023393">
    <property type="entry name" value="START-like_dom_sf"/>
</dbReference>
<proteinExistence type="predicted"/>
<gene>
    <name evidence="3" type="ORF">G6F51_002999</name>
</gene>
<feature type="region of interest" description="Disordered" evidence="1">
    <location>
        <begin position="269"/>
        <end position="288"/>
    </location>
</feature>
<protein>
    <recommendedName>
        <fullName evidence="2">START domain-containing protein</fullName>
    </recommendedName>
</protein>
<organism evidence="3 4">
    <name type="scientific">Rhizopus oryzae</name>
    <name type="common">Mucormycosis agent</name>
    <name type="synonym">Rhizopus arrhizus var. delemar</name>
    <dbReference type="NCBI Taxonomy" id="64495"/>
    <lineage>
        <taxon>Eukaryota</taxon>
        <taxon>Fungi</taxon>
        <taxon>Fungi incertae sedis</taxon>
        <taxon>Mucoromycota</taxon>
        <taxon>Mucoromycotina</taxon>
        <taxon>Mucoromycetes</taxon>
        <taxon>Mucorales</taxon>
        <taxon>Mucorineae</taxon>
        <taxon>Rhizopodaceae</taxon>
        <taxon>Rhizopus</taxon>
    </lineage>
</organism>
<dbReference type="OrthoDB" id="196858at2759"/>
<dbReference type="SUPFAM" id="SSF55961">
    <property type="entry name" value="Bet v1-like"/>
    <property type="match status" value="2"/>
</dbReference>
<feature type="domain" description="START" evidence="2">
    <location>
        <begin position="77"/>
        <end position="280"/>
    </location>
</feature>
<dbReference type="GO" id="GO:0005737">
    <property type="term" value="C:cytoplasm"/>
    <property type="evidence" value="ECO:0007669"/>
    <property type="project" value="UniProtKB-ARBA"/>
</dbReference>
<sequence length="811" mass="92667">MTCSFNQKDLADEWEEAYNTKVNTRSNNHFNAIFSDDEDDQKPLRFQHTFLKTGYIDPLLSSSTYHIHQADNALSTLKQVAMEEEGWKKALKHKSGVIVHMKNGLHKGDKTPIFKGEAVIHGFSPQAIFYVIGMRKLWDEQYEDGNLVENLNDTTSLTYEVMKSTATSKSRDLALVEKIECTHNGAILFACTSVETPKIPKCSGRARANIKLQGWVLKPILGGPQPSTQVIFVIQENMKGWMPGFTKKTLARRPLVIAKVAEYLEKKAERMRSQTKQTTHTGISRRPSVMNYYQNNALPPPPPPRHFNNRPHNNPSSLTPSTTAIRREQSTPYNQQPQPKKHIAFAEQKVEKPKSTVPTKLANTVTSQSLYPLNRHPIQKVESVQLLKKLTASYDYWTLVKQVDGTKYYKFIAPLDDEESTRRIPFIRVDGVIHSPWTAEQLCSIIHCFGAREIWDTLFEKGEMVERFSQKDYLVRWHLRDNQLHPSLNTDISAITTIETDPVNGTVYTAAVSVNDSSIPADKTGDLIRAHMDLYGWMFRPNLDDQGRTVSVDTQFVCNLDLTRAVPKTHLEKVLDASMQSIDNLQKYLNQYGCPPYIRRVAGKVMAESFNALTNEYRMVYTVKHQPSNSYRSRKRRDTNHWCTDIRIHKDMFPHGLDVHVLPDNLVRCEVLVKHQMIKIFTIDPSVDGKEVTLTLKPLLKDDDTFDYTTYKYNDTLFTSIKEKEEKKETKASSTEQANQPSSEEVLTKQVDEDIKIPKGYLLVPERQQNNNLIVISDGLSFDGQQISIIFIAMVICYYMGKFTSCSSHSC</sequence>
<dbReference type="CDD" id="cd00177">
    <property type="entry name" value="START"/>
    <property type="match status" value="1"/>
</dbReference>
<dbReference type="PANTHER" id="PTHR19308">
    <property type="entry name" value="PHOSPHATIDYLCHOLINE TRANSFER PROTEIN"/>
    <property type="match status" value="1"/>
</dbReference>
<accession>A0A9P6YJG1</accession>
<name>A0A9P6YJG1_RHIOR</name>
<dbReference type="InterPro" id="IPR002913">
    <property type="entry name" value="START_lipid-bd_dom"/>
</dbReference>
<dbReference type="AlphaFoldDB" id="A0A9P6YJG1"/>
<evidence type="ECO:0000259" key="2">
    <source>
        <dbReference type="PROSITE" id="PS50848"/>
    </source>
</evidence>
<feature type="region of interest" description="Disordered" evidence="1">
    <location>
        <begin position="725"/>
        <end position="747"/>
    </location>
</feature>
<evidence type="ECO:0000313" key="3">
    <source>
        <dbReference type="EMBL" id="KAG1549530.1"/>
    </source>
</evidence>
<dbReference type="PANTHER" id="PTHR19308:SF14">
    <property type="entry name" value="START DOMAIN-CONTAINING PROTEIN"/>
    <property type="match status" value="1"/>
</dbReference>
<dbReference type="GO" id="GO:0008289">
    <property type="term" value="F:lipid binding"/>
    <property type="evidence" value="ECO:0007669"/>
    <property type="project" value="InterPro"/>
</dbReference>
<dbReference type="InterPro" id="IPR051213">
    <property type="entry name" value="START_lipid_transfer"/>
</dbReference>
<dbReference type="Pfam" id="PF01852">
    <property type="entry name" value="START"/>
    <property type="match status" value="1"/>
</dbReference>
<reference evidence="3" key="1">
    <citation type="journal article" date="2020" name="Microb. Genom.">
        <title>Genetic diversity of clinical and environmental Mucorales isolates obtained from an investigation of mucormycosis cases among solid organ transplant recipients.</title>
        <authorList>
            <person name="Nguyen M.H."/>
            <person name="Kaul D."/>
            <person name="Muto C."/>
            <person name="Cheng S.J."/>
            <person name="Richter R.A."/>
            <person name="Bruno V.M."/>
            <person name="Liu G."/>
            <person name="Beyhan S."/>
            <person name="Sundermann A.J."/>
            <person name="Mounaud S."/>
            <person name="Pasculle A.W."/>
            <person name="Nierman W.C."/>
            <person name="Driscoll E."/>
            <person name="Cumbie R."/>
            <person name="Clancy C.J."/>
            <person name="Dupont C.L."/>
        </authorList>
    </citation>
    <scope>NUCLEOTIDE SEQUENCE</scope>
    <source>
        <strain evidence="3">GL16</strain>
    </source>
</reference>